<feature type="region of interest" description="Disordered" evidence="1">
    <location>
        <begin position="1"/>
        <end position="30"/>
    </location>
</feature>
<sequence>MHAAHRRGNCENHQPPEQYSEKNKADGAKKAYPAFNDQAGQFKDRDLYIFVIDFNDEKKTGASRFSLLNEFWWEVQVSNLRPLQCECREPT</sequence>
<keyword evidence="3" id="KW-1185">Reference proteome</keyword>
<dbReference type="AlphaFoldDB" id="A0A1I7LUJ1"/>
<evidence type="ECO:0000313" key="2">
    <source>
        <dbReference type="EMBL" id="SFV13260.1"/>
    </source>
</evidence>
<evidence type="ECO:0000256" key="1">
    <source>
        <dbReference type="SAM" id="MobiDB-lite"/>
    </source>
</evidence>
<name>A0A1I7LUJ1_9BURK</name>
<organism evidence="2 3">
    <name type="scientific">Pseudoduganella namucuonensis</name>
    <dbReference type="NCBI Taxonomy" id="1035707"/>
    <lineage>
        <taxon>Bacteria</taxon>
        <taxon>Pseudomonadati</taxon>
        <taxon>Pseudomonadota</taxon>
        <taxon>Betaproteobacteria</taxon>
        <taxon>Burkholderiales</taxon>
        <taxon>Oxalobacteraceae</taxon>
        <taxon>Telluria group</taxon>
        <taxon>Pseudoduganella</taxon>
    </lineage>
</organism>
<dbReference type="EMBL" id="FPBO01000038">
    <property type="protein sequence ID" value="SFV13260.1"/>
    <property type="molecule type" value="Genomic_DNA"/>
</dbReference>
<feature type="compositionally biased region" description="Basic and acidic residues" evidence="1">
    <location>
        <begin position="19"/>
        <end position="29"/>
    </location>
</feature>
<accession>A0A1I7LUJ1</accession>
<protein>
    <submittedName>
        <fullName evidence="2">Uncharacterized protein</fullName>
    </submittedName>
</protein>
<dbReference type="Proteomes" id="UP000199391">
    <property type="component" value="Unassembled WGS sequence"/>
</dbReference>
<dbReference type="STRING" id="1035707.SAMN05216552_10386"/>
<gene>
    <name evidence="2" type="ORF">SAMN05216552_10386</name>
</gene>
<proteinExistence type="predicted"/>
<reference evidence="3" key="1">
    <citation type="submission" date="2016-10" db="EMBL/GenBank/DDBJ databases">
        <authorList>
            <person name="Varghese N."/>
            <person name="Submissions S."/>
        </authorList>
    </citation>
    <scope>NUCLEOTIDE SEQUENCE [LARGE SCALE GENOMIC DNA]</scope>
    <source>
        <strain evidence="3">CGMCC 1.11014</strain>
    </source>
</reference>
<evidence type="ECO:0000313" key="3">
    <source>
        <dbReference type="Proteomes" id="UP000199391"/>
    </source>
</evidence>